<feature type="non-terminal residue" evidence="3">
    <location>
        <position position="1"/>
    </location>
</feature>
<dbReference type="Gene3D" id="1.10.10.10">
    <property type="entry name" value="Winged helix-like DNA-binding domain superfamily/Winged helix DNA-binding domain"/>
    <property type="match status" value="1"/>
</dbReference>
<evidence type="ECO:0000256" key="1">
    <source>
        <dbReference type="ARBA" id="ARBA00009964"/>
    </source>
</evidence>
<dbReference type="GO" id="GO:0004803">
    <property type="term" value="F:transposase activity"/>
    <property type="evidence" value="ECO:0007669"/>
    <property type="project" value="InterPro"/>
</dbReference>
<dbReference type="EMBL" id="LJPM01000660">
    <property type="protein sequence ID" value="KPW06427.1"/>
    <property type="molecule type" value="Genomic_DNA"/>
</dbReference>
<dbReference type="InterPro" id="IPR009057">
    <property type="entry name" value="Homeodomain-like_sf"/>
</dbReference>
<dbReference type="Pfam" id="PF01527">
    <property type="entry name" value="HTH_Tnp_1"/>
    <property type="match status" value="1"/>
</dbReference>
<evidence type="ECO:0000313" key="4">
    <source>
        <dbReference type="Proteomes" id="UP000050297"/>
    </source>
</evidence>
<name>A0A0P9KRT0_PSESX</name>
<dbReference type="Proteomes" id="UP000050297">
    <property type="component" value="Unassembled WGS sequence"/>
</dbReference>
<accession>A0A0P9KRT0</accession>
<feature type="region of interest" description="Disordered" evidence="2">
    <location>
        <begin position="123"/>
        <end position="152"/>
    </location>
</feature>
<dbReference type="AlphaFoldDB" id="A0A0P9KRT0"/>
<protein>
    <submittedName>
        <fullName evidence="3">ISPsy8, transposase OrfA</fullName>
    </submittedName>
</protein>
<evidence type="ECO:0000313" key="3">
    <source>
        <dbReference type="EMBL" id="KPW06427.1"/>
    </source>
</evidence>
<reference evidence="3 4" key="1">
    <citation type="submission" date="2015-09" db="EMBL/GenBank/DDBJ databases">
        <title>Genome announcement of multiple Pseudomonas syringae strains.</title>
        <authorList>
            <person name="Thakur S."/>
            <person name="Wang P.W."/>
            <person name="Gong Y."/>
            <person name="Weir B.S."/>
            <person name="Guttman D.S."/>
        </authorList>
    </citation>
    <scope>NUCLEOTIDE SEQUENCE [LARGE SCALE GENOMIC DNA]</scope>
    <source>
        <strain evidence="3 4">ICMP2802</strain>
    </source>
</reference>
<evidence type="ECO:0000256" key="2">
    <source>
        <dbReference type="SAM" id="MobiDB-lite"/>
    </source>
</evidence>
<dbReference type="PATRIC" id="fig|199198.5.peg.2267"/>
<gene>
    <name evidence="3" type="ORF">ALO91_01604</name>
</gene>
<proteinExistence type="inferred from homology"/>
<dbReference type="SUPFAM" id="SSF46689">
    <property type="entry name" value="Homeodomain-like"/>
    <property type="match status" value="1"/>
</dbReference>
<dbReference type="GO" id="GO:0043565">
    <property type="term" value="F:sequence-specific DNA binding"/>
    <property type="evidence" value="ECO:0007669"/>
    <property type="project" value="InterPro"/>
</dbReference>
<sequence length="188" mass="21771">GLPPRSWTPIRPNGGVQMAKYSEQFKLTVVKAYLEGNIGFRKVASQFSIDFSLLRRWVANYKSHGHTGHRKPGLRYSKAFKRSVLEHKREHGLSLRQTAAHFGIGDPGQIVIWEQQHYSDGLAPRVPTRRKPAAMPKKPYPTEPVTADDTHKTRDQLMAELEYLRMENAYLKKLEELKEQQRRQKKKP</sequence>
<dbReference type="InterPro" id="IPR036388">
    <property type="entry name" value="WH-like_DNA-bd_sf"/>
</dbReference>
<dbReference type="GO" id="GO:0006313">
    <property type="term" value="P:DNA transposition"/>
    <property type="evidence" value="ECO:0007669"/>
    <property type="project" value="InterPro"/>
</dbReference>
<dbReference type="InterPro" id="IPR002514">
    <property type="entry name" value="Transposase_8"/>
</dbReference>
<organism evidence="3 4">
    <name type="scientific">Pseudomonas syringae pv. aceris</name>
    <dbReference type="NCBI Taxonomy" id="199198"/>
    <lineage>
        <taxon>Bacteria</taxon>
        <taxon>Pseudomonadati</taxon>
        <taxon>Pseudomonadota</taxon>
        <taxon>Gammaproteobacteria</taxon>
        <taxon>Pseudomonadales</taxon>
        <taxon>Pseudomonadaceae</taxon>
        <taxon>Pseudomonas</taxon>
        <taxon>Pseudomonas syringae</taxon>
    </lineage>
</organism>
<dbReference type="InterPro" id="IPR052057">
    <property type="entry name" value="IS150/IS1296_orfA-like"/>
</dbReference>
<comment type="caution">
    <text evidence="3">The sequence shown here is derived from an EMBL/GenBank/DDBJ whole genome shotgun (WGS) entry which is preliminary data.</text>
</comment>
<dbReference type="InterPro" id="IPR010921">
    <property type="entry name" value="Trp_repressor/repl_initiator"/>
</dbReference>
<comment type="similarity">
    <text evidence="1">Belongs to the transposase 8 family.</text>
</comment>
<dbReference type="PANTHER" id="PTHR33795:SF1">
    <property type="entry name" value="INSERTION ELEMENT IS150 PROTEIN INSJ"/>
    <property type="match status" value="1"/>
</dbReference>
<dbReference type="PANTHER" id="PTHR33795">
    <property type="entry name" value="INSERTION ELEMENT IS150 PROTEIN INSJ"/>
    <property type="match status" value="1"/>
</dbReference>
<dbReference type="SUPFAM" id="SSF48295">
    <property type="entry name" value="TrpR-like"/>
    <property type="match status" value="1"/>
</dbReference>